<dbReference type="SMART" id="SM00825">
    <property type="entry name" value="PKS_KS"/>
    <property type="match status" value="1"/>
</dbReference>
<dbReference type="InterPro" id="IPR000794">
    <property type="entry name" value="Beta-ketoacyl_synthase"/>
</dbReference>
<evidence type="ECO:0000313" key="5">
    <source>
        <dbReference type="EMBL" id="GIF02262.1"/>
    </source>
</evidence>
<comment type="similarity">
    <text evidence="1 3">Belongs to the thiolase-like superfamily. Beta-ketoacyl-ACP synthases family.</text>
</comment>
<dbReference type="InterPro" id="IPR014031">
    <property type="entry name" value="Ketoacyl_synth_C"/>
</dbReference>
<proteinExistence type="inferred from homology"/>
<name>A0A919MW99_9ACTN</name>
<dbReference type="PANTHER" id="PTHR11712:SF336">
    <property type="entry name" value="3-OXOACYL-[ACYL-CARRIER-PROTEIN] SYNTHASE, MITOCHONDRIAL"/>
    <property type="match status" value="1"/>
</dbReference>
<dbReference type="GO" id="GO:0006633">
    <property type="term" value="P:fatty acid biosynthetic process"/>
    <property type="evidence" value="ECO:0007669"/>
    <property type="project" value="TreeGrafter"/>
</dbReference>
<dbReference type="Gene3D" id="3.40.47.10">
    <property type="match status" value="1"/>
</dbReference>
<reference evidence="5" key="1">
    <citation type="submission" date="2021-01" db="EMBL/GenBank/DDBJ databases">
        <title>Whole genome shotgun sequence of Actinoplanes rishiriensis NBRC 108556.</title>
        <authorList>
            <person name="Komaki H."/>
            <person name="Tamura T."/>
        </authorList>
    </citation>
    <scope>NUCLEOTIDE SEQUENCE</scope>
    <source>
        <strain evidence="5">NBRC 108556</strain>
    </source>
</reference>
<evidence type="ECO:0000313" key="6">
    <source>
        <dbReference type="Proteomes" id="UP000636960"/>
    </source>
</evidence>
<dbReference type="InterPro" id="IPR020841">
    <property type="entry name" value="PKS_Beta-ketoAc_synthase_dom"/>
</dbReference>
<evidence type="ECO:0000256" key="3">
    <source>
        <dbReference type="RuleBase" id="RU003694"/>
    </source>
</evidence>
<feature type="domain" description="Ketosynthase family 3 (KS3)" evidence="4">
    <location>
        <begin position="1"/>
        <end position="380"/>
    </location>
</feature>
<keyword evidence="6" id="KW-1185">Reference proteome</keyword>
<evidence type="ECO:0000259" key="4">
    <source>
        <dbReference type="PROSITE" id="PS52004"/>
    </source>
</evidence>
<dbReference type="RefSeq" id="WP_203791377.1">
    <property type="nucleotide sequence ID" value="NZ_BOMV01000127.1"/>
</dbReference>
<dbReference type="Proteomes" id="UP000636960">
    <property type="component" value="Unassembled WGS sequence"/>
</dbReference>
<dbReference type="Pfam" id="PF00109">
    <property type="entry name" value="ketoacyl-synt"/>
    <property type="match status" value="1"/>
</dbReference>
<evidence type="ECO:0000256" key="2">
    <source>
        <dbReference type="ARBA" id="ARBA00022679"/>
    </source>
</evidence>
<gene>
    <name evidence="5" type="primary">fabF-1</name>
    <name evidence="5" type="ORF">Ari01nite_97260</name>
</gene>
<dbReference type="SUPFAM" id="SSF53901">
    <property type="entry name" value="Thiolase-like"/>
    <property type="match status" value="2"/>
</dbReference>
<dbReference type="AlphaFoldDB" id="A0A919MW99"/>
<evidence type="ECO:0000256" key="1">
    <source>
        <dbReference type="ARBA" id="ARBA00008467"/>
    </source>
</evidence>
<dbReference type="InterPro" id="IPR014030">
    <property type="entry name" value="Ketoacyl_synth_N"/>
</dbReference>
<dbReference type="EMBL" id="BOMV01000127">
    <property type="protein sequence ID" value="GIF02262.1"/>
    <property type="molecule type" value="Genomic_DNA"/>
</dbReference>
<dbReference type="GO" id="GO:0004315">
    <property type="term" value="F:3-oxoacyl-[acyl-carrier-protein] synthase activity"/>
    <property type="evidence" value="ECO:0007669"/>
    <property type="project" value="TreeGrafter"/>
</dbReference>
<sequence length="382" mass="37777">MTEVVVTGLGAVTCHGTGVGALLAAVAAGRAATPDKLADDAAYVGAPLIHAVPGPVGEDGRRRAGAFAATAAVEALRQAGLTGGGPGRGGLGRGGLGRVGVVLGTCLGDGVAGTGPDDVVYRVAATLGELLGRAGRNVSVSNACAAGGFAAGIAADLIRAGEADVVLTGGADAYSRVGWASMDRLGALDDVRCRPFDRDRRGTVLGEGAGVLVLESAAHAAGRGATVLARLLGDGWSCDAGHLTAPEPDGTQIVRAITGALGDNRAVGAVIPHATGTPHNDRVESVAVREVLGADAARTPLYSLKPLIGHTGGASAALAAIVAVDILRSGTVPANAPVENPDPECEVYLPQDGPTPLRLPRVLVNAYAFGGNNSSTLWGCAA</sequence>
<organism evidence="5 6">
    <name type="scientific">Paractinoplanes rishiriensis</name>
    <dbReference type="NCBI Taxonomy" id="1050105"/>
    <lineage>
        <taxon>Bacteria</taxon>
        <taxon>Bacillati</taxon>
        <taxon>Actinomycetota</taxon>
        <taxon>Actinomycetes</taxon>
        <taxon>Micromonosporales</taxon>
        <taxon>Micromonosporaceae</taxon>
        <taxon>Paractinoplanes</taxon>
    </lineage>
</organism>
<dbReference type="InterPro" id="IPR016039">
    <property type="entry name" value="Thiolase-like"/>
</dbReference>
<comment type="caution">
    <text evidence="5">The sequence shown here is derived from an EMBL/GenBank/DDBJ whole genome shotgun (WGS) entry which is preliminary data.</text>
</comment>
<protein>
    <submittedName>
        <fullName evidence="5">Beta-ketoacyl synthase</fullName>
    </submittedName>
</protein>
<dbReference type="PROSITE" id="PS52004">
    <property type="entry name" value="KS3_2"/>
    <property type="match status" value="1"/>
</dbReference>
<accession>A0A919MW99</accession>
<dbReference type="Pfam" id="PF02801">
    <property type="entry name" value="Ketoacyl-synt_C"/>
    <property type="match status" value="1"/>
</dbReference>
<keyword evidence="2 3" id="KW-0808">Transferase</keyword>
<dbReference type="PANTHER" id="PTHR11712">
    <property type="entry name" value="POLYKETIDE SYNTHASE-RELATED"/>
    <property type="match status" value="1"/>
</dbReference>